<evidence type="ECO:0000256" key="1">
    <source>
        <dbReference type="ARBA" id="ARBA00004571"/>
    </source>
</evidence>
<evidence type="ECO:0000259" key="14">
    <source>
        <dbReference type="Pfam" id="PF00593"/>
    </source>
</evidence>
<keyword evidence="9 11" id="KW-0472">Membrane</keyword>
<dbReference type="EMBL" id="BASZ01000008">
    <property type="protein sequence ID" value="GAD50268.1"/>
    <property type="molecule type" value="Genomic_DNA"/>
</dbReference>
<dbReference type="Pfam" id="PF00593">
    <property type="entry name" value="TonB_dep_Rec_b-barrel"/>
    <property type="match status" value="1"/>
</dbReference>
<dbReference type="GO" id="GO:0009279">
    <property type="term" value="C:cell outer membrane"/>
    <property type="evidence" value="ECO:0007669"/>
    <property type="project" value="UniProtKB-SubCell"/>
</dbReference>
<proteinExistence type="inferred from homology"/>
<dbReference type="Pfam" id="PF07715">
    <property type="entry name" value="Plug"/>
    <property type="match status" value="1"/>
</dbReference>
<dbReference type="InterPro" id="IPR039426">
    <property type="entry name" value="TonB-dep_rcpt-like"/>
</dbReference>
<name>U3A6A4_9SPHN</name>
<dbReference type="PANTHER" id="PTHR32552:SF81">
    <property type="entry name" value="TONB-DEPENDENT OUTER MEMBRANE RECEPTOR"/>
    <property type="match status" value="1"/>
</dbReference>
<comment type="subcellular location">
    <subcellularLocation>
        <location evidence="1 11">Cell outer membrane</location>
        <topology evidence="1 11">Multi-pass membrane protein</topology>
    </subcellularLocation>
</comment>
<keyword evidence="4" id="KW-0410">Iron transport</keyword>
<evidence type="ECO:0000313" key="17">
    <source>
        <dbReference type="Proteomes" id="UP000016568"/>
    </source>
</evidence>
<keyword evidence="5 11" id="KW-0812">Transmembrane</keyword>
<keyword evidence="10 11" id="KW-0998">Cell outer membrane</keyword>
<evidence type="ECO:0000313" key="16">
    <source>
        <dbReference type="EMBL" id="GAD50268.1"/>
    </source>
</evidence>
<keyword evidence="2 11" id="KW-0813">Transport</keyword>
<evidence type="ECO:0000256" key="12">
    <source>
        <dbReference type="RuleBase" id="RU003357"/>
    </source>
</evidence>
<keyword evidence="8 12" id="KW-0798">TonB box</keyword>
<organism evidence="16 17">
    <name type="scientific">Caenibius tardaugens NBRC 16725</name>
    <dbReference type="NCBI Taxonomy" id="1219035"/>
    <lineage>
        <taxon>Bacteria</taxon>
        <taxon>Pseudomonadati</taxon>
        <taxon>Pseudomonadota</taxon>
        <taxon>Alphaproteobacteria</taxon>
        <taxon>Sphingomonadales</taxon>
        <taxon>Erythrobacteraceae</taxon>
        <taxon>Caenibius</taxon>
    </lineage>
</organism>
<feature type="domain" description="TonB-dependent receptor plug" evidence="15">
    <location>
        <begin position="60"/>
        <end position="168"/>
    </location>
</feature>
<evidence type="ECO:0000256" key="7">
    <source>
        <dbReference type="ARBA" id="ARBA00023065"/>
    </source>
</evidence>
<keyword evidence="3 11" id="KW-1134">Transmembrane beta strand</keyword>
<feature type="signal peptide" evidence="13">
    <location>
        <begin position="1"/>
        <end position="31"/>
    </location>
</feature>
<dbReference type="eggNOG" id="COG4774">
    <property type="taxonomic scope" value="Bacteria"/>
</dbReference>
<evidence type="ECO:0000256" key="6">
    <source>
        <dbReference type="ARBA" id="ARBA00023004"/>
    </source>
</evidence>
<protein>
    <submittedName>
        <fullName evidence="16">Putative TonB-dependent receptor</fullName>
    </submittedName>
</protein>
<keyword evidence="17" id="KW-1185">Reference proteome</keyword>
<feature type="domain" description="TonB-dependent receptor-like beta-barrel" evidence="14">
    <location>
        <begin position="271"/>
        <end position="744"/>
    </location>
</feature>
<dbReference type="InterPro" id="IPR000531">
    <property type="entry name" value="Beta-barrel_TonB"/>
</dbReference>
<sequence>MHMRFTTSKMALLGSAMGAIAACTVPAFAHAQETQPAGETAREGGLETIVVTARRRAENLQDTPVSITAFNAAKLETMNVQEVSKLANFTPGLELVPSGTTQGVGVSIRGIATYDPILTNEPSVGLYIDGIYVNALSYGQFDTLDLERVEVLRGPQGTLFGRNTTGGAINIVTRRPSDTFGVEAKASYATHNEIIGKVRIDTGEIAEGIKASLTYQYRTRDGYVDDITRPDKRDPGASRAHAIRAALHAGSGPFTLDYTFDMVRRRDYGPHNQFALVTDAYGAFTSQSPLYGGDPLRVSDKRLGTVNGYDEKVARNNSWNHALTLEYAASDNLTLKSITGHRKWVSHELSPFGSSSDFMLPLITDFSTYPFGTTVMKIDPYVGGGMKRLKQFTQEVQILGNFTRFEYVVGGYYYDAKYAEDNPQTYLYYGDFTGDGIPDGGVPAAGRLAYQGSTKSYALFGQFNYTPAILNDNLELTGGIRYTIDKKRLQTQIYNNGLPPPIENQQGKTFKNTSFNITANYKFTPDISAYARFGTGYRSGGFSPRAFDGSAYNPEKAKVYEFGIKSEFFDRRLRANLAIFRTDYSNLQITQPGFSDTAGFVSNVINAGKATYQGFEFELTAAPVEGLTLTFDVSYVDPKYKQFLYNGIDIKNDAKFGFVAKWAAHVGGTYEFPETSFGTPSISLDYSYKSSRVYESVSSDPIGLPDARDQLKGQARNDLSGRIALSKIPVGGAQLTLAVFGENLLDKKYRISTIDFGALGFGTAIYNRPRVIGIDAKVNF</sequence>
<reference evidence="16 17" key="1">
    <citation type="submission" date="2013-09" db="EMBL/GenBank/DDBJ databases">
        <title>Whole genome shotgun sequence of Novosphingobium tardaugens NBRC 16725.</title>
        <authorList>
            <person name="Isaki S."/>
            <person name="Hosoyama A."/>
            <person name="Tsuchikane K."/>
            <person name="Katsumata H."/>
            <person name="Ando Y."/>
            <person name="Yamazaki S."/>
            <person name="Fujita N."/>
        </authorList>
    </citation>
    <scope>NUCLEOTIDE SEQUENCE [LARGE SCALE GENOMIC DNA]</scope>
    <source>
        <strain evidence="16 17">NBRC 16725</strain>
    </source>
</reference>
<evidence type="ECO:0000256" key="8">
    <source>
        <dbReference type="ARBA" id="ARBA00023077"/>
    </source>
</evidence>
<dbReference type="CDD" id="cd01347">
    <property type="entry name" value="ligand_gated_channel"/>
    <property type="match status" value="1"/>
</dbReference>
<dbReference type="PROSITE" id="PS52016">
    <property type="entry name" value="TONB_DEPENDENT_REC_3"/>
    <property type="match status" value="1"/>
</dbReference>
<evidence type="ECO:0000256" key="2">
    <source>
        <dbReference type="ARBA" id="ARBA00022448"/>
    </source>
</evidence>
<comment type="caution">
    <text evidence="16">The sequence shown here is derived from an EMBL/GenBank/DDBJ whole genome shotgun (WGS) entry which is preliminary data.</text>
</comment>
<dbReference type="InterPro" id="IPR036942">
    <property type="entry name" value="Beta-barrel_TonB_sf"/>
</dbReference>
<dbReference type="InterPro" id="IPR012910">
    <property type="entry name" value="Plug_dom"/>
</dbReference>
<accession>U3A6A4</accession>
<keyword evidence="13" id="KW-0732">Signal</keyword>
<keyword evidence="6" id="KW-0408">Iron</keyword>
<comment type="similarity">
    <text evidence="11 12">Belongs to the TonB-dependent receptor family.</text>
</comment>
<dbReference type="PANTHER" id="PTHR32552">
    <property type="entry name" value="FERRICHROME IRON RECEPTOR-RELATED"/>
    <property type="match status" value="1"/>
</dbReference>
<keyword evidence="16" id="KW-0675">Receptor</keyword>
<dbReference type="Gene3D" id="2.40.170.20">
    <property type="entry name" value="TonB-dependent receptor, beta-barrel domain"/>
    <property type="match status" value="1"/>
</dbReference>
<dbReference type="PROSITE" id="PS51257">
    <property type="entry name" value="PROKAR_LIPOPROTEIN"/>
    <property type="match status" value="1"/>
</dbReference>
<dbReference type="AlphaFoldDB" id="U3A6A4"/>
<dbReference type="SUPFAM" id="SSF56935">
    <property type="entry name" value="Porins"/>
    <property type="match status" value="1"/>
</dbReference>
<gene>
    <name evidence="16" type="ORF">NT2_08_00550</name>
</gene>
<feature type="chain" id="PRO_5004639041" evidence="13">
    <location>
        <begin position="32"/>
        <end position="780"/>
    </location>
</feature>
<evidence type="ECO:0000256" key="11">
    <source>
        <dbReference type="PROSITE-ProRule" id="PRU01360"/>
    </source>
</evidence>
<evidence type="ECO:0000256" key="9">
    <source>
        <dbReference type="ARBA" id="ARBA00023136"/>
    </source>
</evidence>
<keyword evidence="7" id="KW-0406">Ion transport</keyword>
<evidence type="ECO:0000256" key="5">
    <source>
        <dbReference type="ARBA" id="ARBA00022692"/>
    </source>
</evidence>
<dbReference type="GO" id="GO:0006826">
    <property type="term" value="P:iron ion transport"/>
    <property type="evidence" value="ECO:0007669"/>
    <property type="project" value="UniProtKB-KW"/>
</dbReference>
<dbReference type="Proteomes" id="UP000016568">
    <property type="component" value="Unassembled WGS sequence"/>
</dbReference>
<evidence type="ECO:0000256" key="10">
    <source>
        <dbReference type="ARBA" id="ARBA00023237"/>
    </source>
</evidence>
<evidence type="ECO:0000256" key="3">
    <source>
        <dbReference type="ARBA" id="ARBA00022452"/>
    </source>
</evidence>
<evidence type="ECO:0000256" key="4">
    <source>
        <dbReference type="ARBA" id="ARBA00022496"/>
    </source>
</evidence>
<evidence type="ECO:0000259" key="15">
    <source>
        <dbReference type="Pfam" id="PF07715"/>
    </source>
</evidence>
<evidence type="ECO:0000256" key="13">
    <source>
        <dbReference type="SAM" id="SignalP"/>
    </source>
</evidence>